<comment type="caution">
    <text evidence="1">The sequence shown here is derived from an EMBL/GenBank/DDBJ whole genome shotgun (WGS) entry which is preliminary data.</text>
</comment>
<evidence type="ECO:0000313" key="1">
    <source>
        <dbReference type="EMBL" id="NME66610.1"/>
    </source>
</evidence>
<dbReference type="RefSeq" id="WP_169654356.1">
    <property type="nucleotide sequence ID" value="NZ_JABANE010000002.1"/>
</dbReference>
<gene>
    <name evidence="1" type="ORF">HHU12_01415</name>
</gene>
<dbReference type="Proteomes" id="UP000576082">
    <property type="component" value="Unassembled WGS sequence"/>
</dbReference>
<evidence type="ECO:0000313" key="2">
    <source>
        <dbReference type="Proteomes" id="UP000576082"/>
    </source>
</evidence>
<sequence length="113" mass="13435">MKHEENNLYKECLKDLGNECIEGSKLEYYLEKIKNNEGLDFQGNQYMCNTLIATCLRQHFYDEAVKQKHLEIWVIETGTELNETESKAKVEALEQWIKINQWIGEYDYPKPQN</sequence>
<keyword evidence="2" id="KW-1185">Reference proteome</keyword>
<dbReference type="AlphaFoldDB" id="A0A7X9NZE7"/>
<name>A0A7X9NZE7_9BACT</name>
<dbReference type="EMBL" id="JABANE010000002">
    <property type="protein sequence ID" value="NME66610.1"/>
    <property type="molecule type" value="Genomic_DNA"/>
</dbReference>
<proteinExistence type="predicted"/>
<reference evidence="1 2" key="1">
    <citation type="submission" date="2020-04" db="EMBL/GenBank/DDBJ databases">
        <title>Flammeovirga sp. SR4, a novel species isolated from seawater.</title>
        <authorList>
            <person name="Wang X."/>
        </authorList>
    </citation>
    <scope>NUCLEOTIDE SEQUENCE [LARGE SCALE GENOMIC DNA]</scope>
    <source>
        <strain evidence="1 2">ATCC 23126</strain>
    </source>
</reference>
<protein>
    <submittedName>
        <fullName evidence="1">Uncharacterized protein</fullName>
    </submittedName>
</protein>
<organism evidence="1 2">
    <name type="scientific">Flammeovirga aprica JL-4</name>
    <dbReference type="NCBI Taxonomy" id="694437"/>
    <lineage>
        <taxon>Bacteria</taxon>
        <taxon>Pseudomonadati</taxon>
        <taxon>Bacteroidota</taxon>
        <taxon>Cytophagia</taxon>
        <taxon>Cytophagales</taxon>
        <taxon>Flammeovirgaceae</taxon>
        <taxon>Flammeovirga</taxon>
    </lineage>
</organism>
<accession>A0A7X9NZE7</accession>